<gene>
    <name evidence="2" type="ORF">AM1BK_51770</name>
</gene>
<dbReference type="EMBL" id="BNDS01000053">
    <property type="protein sequence ID" value="GHI01635.1"/>
    <property type="molecule type" value="Genomic_DNA"/>
</dbReference>
<evidence type="ECO:0000313" key="2">
    <source>
        <dbReference type="EMBL" id="GHI01635.1"/>
    </source>
</evidence>
<protein>
    <submittedName>
        <fullName evidence="2">Uncharacterized protein</fullName>
    </submittedName>
</protein>
<dbReference type="Proteomes" id="UP000637074">
    <property type="component" value="Unassembled WGS sequence"/>
</dbReference>
<keyword evidence="1" id="KW-1133">Transmembrane helix</keyword>
<evidence type="ECO:0000313" key="3">
    <source>
        <dbReference type="Proteomes" id="UP000637074"/>
    </source>
</evidence>
<feature type="transmembrane region" description="Helical" evidence="1">
    <location>
        <begin position="6"/>
        <end position="21"/>
    </location>
</feature>
<reference evidence="2 3" key="1">
    <citation type="journal article" date="2022" name="Int. J. Syst. Evol. Microbiol.">
        <title>Neobacillus kokaensis sp. nov., isolated from soil.</title>
        <authorList>
            <person name="Yuki K."/>
            <person name="Matsubara H."/>
            <person name="Yamaguchi S."/>
        </authorList>
    </citation>
    <scope>NUCLEOTIDE SEQUENCE [LARGE SCALE GENOMIC DNA]</scope>
    <source>
        <strain evidence="2 3">LOB 377</strain>
    </source>
</reference>
<organism evidence="2 3">
    <name type="scientific">Neobacillus kokaensis</name>
    <dbReference type="NCBI Taxonomy" id="2759023"/>
    <lineage>
        <taxon>Bacteria</taxon>
        <taxon>Bacillati</taxon>
        <taxon>Bacillota</taxon>
        <taxon>Bacilli</taxon>
        <taxon>Bacillales</taxon>
        <taxon>Bacillaceae</taxon>
        <taxon>Neobacillus</taxon>
    </lineage>
</organism>
<dbReference type="RefSeq" id="WP_191277279.1">
    <property type="nucleotide sequence ID" value="NZ_BNDS01000053.1"/>
</dbReference>
<keyword evidence="1" id="KW-0812">Transmembrane</keyword>
<name>A0ABQ3NCK1_9BACI</name>
<sequence>MTIIIGGIIGFIYLILINKLVEKSMDFLEKKGVKDHCLKVLPALSLVFFSTLLISFFLPKSINKFTGVFSIFTYFSGIGFIFILFLFIIVRPLSPTFYKKLFK</sequence>
<feature type="transmembrane region" description="Helical" evidence="1">
    <location>
        <begin position="41"/>
        <end position="59"/>
    </location>
</feature>
<keyword evidence="3" id="KW-1185">Reference proteome</keyword>
<evidence type="ECO:0000256" key="1">
    <source>
        <dbReference type="SAM" id="Phobius"/>
    </source>
</evidence>
<comment type="caution">
    <text evidence="2">The sequence shown here is derived from an EMBL/GenBank/DDBJ whole genome shotgun (WGS) entry which is preliminary data.</text>
</comment>
<accession>A0ABQ3NCK1</accession>
<keyword evidence="1" id="KW-0472">Membrane</keyword>
<proteinExistence type="predicted"/>
<feature type="transmembrane region" description="Helical" evidence="1">
    <location>
        <begin position="71"/>
        <end position="90"/>
    </location>
</feature>